<dbReference type="AlphaFoldDB" id="A0A841T420"/>
<protein>
    <submittedName>
        <fullName evidence="1">YjfB family protein</fullName>
    </submittedName>
</protein>
<dbReference type="InterPro" id="IPR025906">
    <property type="entry name" value="YjfB_motility"/>
</dbReference>
<dbReference type="RefSeq" id="WP_185122588.1">
    <property type="nucleotide sequence ID" value="NZ_JACJVQ010000021.1"/>
</dbReference>
<evidence type="ECO:0000313" key="1">
    <source>
        <dbReference type="EMBL" id="MBB6637385.1"/>
    </source>
</evidence>
<keyword evidence="2" id="KW-1185">Reference proteome</keyword>
<name>A0A841T420_9BACL</name>
<accession>A0A841T420</accession>
<sequence length="58" mass="6249">MDIAAASVSMSQASLAQAVSIKVLSLMKDQMEVQGQNLAQMMTQSLDPNLGNRLDIRV</sequence>
<evidence type="ECO:0000313" key="2">
    <source>
        <dbReference type="Proteomes" id="UP000535838"/>
    </source>
</evidence>
<dbReference type="Pfam" id="PF14070">
    <property type="entry name" value="YjfB_motility"/>
    <property type="match status" value="1"/>
</dbReference>
<proteinExistence type="predicted"/>
<reference evidence="1 2" key="1">
    <citation type="submission" date="2020-08" db="EMBL/GenBank/DDBJ databases">
        <title>Cohnella phylogeny.</title>
        <authorList>
            <person name="Dunlap C."/>
        </authorList>
    </citation>
    <scope>NUCLEOTIDE SEQUENCE [LARGE SCALE GENOMIC DNA]</scope>
    <source>
        <strain evidence="1 2">DSM 25241</strain>
    </source>
</reference>
<dbReference type="EMBL" id="JACJVQ010000021">
    <property type="protein sequence ID" value="MBB6637385.1"/>
    <property type="molecule type" value="Genomic_DNA"/>
</dbReference>
<comment type="caution">
    <text evidence="1">The sequence shown here is derived from an EMBL/GenBank/DDBJ whole genome shotgun (WGS) entry which is preliminary data.</text>
</comment>
<dbReference type="Proteomes" id="UP000535838">
    <property type="component" value="Unassembled WGS sequence"/>
</dbReference>
<organism evidence="1 2">
    <name type="scientific">Cohnella thailandensis</name>
    <dbReference type="NCBI Taxonomy" id="557557"/>
    <lineage>
        <taxon>Bacteria</taxon>
        <taxon>Bacillati</taxon>
        <taxon>Bacillota</taxon>
        <taxon>Bacilli</taxon>
        <taxon>Bacillales</taxon>
        <taxon>Paenibacillaceae</taxon>
        <taxon>Cohnella</taxon>
    </lineage>
</organism>
<gene>
    <name evidence="1" type="ORF">H7B67_24920</name>
</gene>